<dbReference type="AlphaFoldDB" id="A0A955I676"/>
<keyword evidence="1" id="KW-0472">Membrane</keyword>
<organism evidence="2 3">
    <name type="scientific">Candidatus Dojkabacteria bacterium</name>
    <dbReference type="NCBI Taxonomy" id="2099670"/>
    <lineage>
        <taxon>Bacteria</taxon>
        <taxon>Candidatus Dojkabacteria</taxon>
    </lineage>
</organism>
<comment type="caution">
    <text evidence="2">The sequence shown here is derived from an EMBL/GenBank/DDBJ whole genome shotgun (WGS) entry which is preliminary data.</text>
</comment>
<keyword evidence="1" id="KW-0812">Transmembrane</keyword>
<sequence length="298" mass="32776">MAEKVRLQTERVTGHPMISEVRRENNSLLYFFVAFLLLSIAAAASFLVYIQAQPSSTAAFAAAKDSLVEVSSADFALSINYDLDIVPTAGQQDLGSNTVSATLRLSGDVLVDTAMQQAKFVGTYKSIVETLDINYVYDAGINYLRYGSRDYITSADQKFSLFTPSDFELHEMLLGQDGDVKYGYGSIDNVTGTDAFRYKYYPTAGQITSYVTDFVGKQISNLYDVDPPTVTADDIVTEDFEWRVWAAVSDYHPTQIQIKIGKLTLDLGELGTAVVTNYTATLDLNSLNEGVSIEIPTI</sequence>
<dbReference type="Gene3D" id="2.50.20.20">
    <property type="match status" value="1"/>
</dbReference>
<reference evidence="2" key="2">
    <citation type="journal article" date="2021" name="Microbiome">
        <title>Successional dynamics and alternative stable states in a saline activated sludge microbial community over 9 years.</title>
        <authorList>
            <person name="Wang Y."/>
            <person name="Ye J."/>
            <person name="Ju F."/>
            <person name="Liu L."/>
            <person name="Boyd J.A."/>
            <person name="Deng Y."/>
            <person name="Parks D.H."/>
            <person name="Jiang X."/>
            <person name="Yin X."/>
            <person name="Woodcroft B.J."/>
            <person name="Tyson G.W."/>
            <person name="Hugenholtz P."/>
            <person name="Polz M.F."/>
            <person name="Zhang T."/>
        </authorList>
    </citation>
    <scope>NUCLEOTIDE SEQUENCE</scope>
    <source>
        <strain evidence="2">HKST-UBA12</strain>
    </source>
</reference>
<proteinExistence type="predicted"/>
<feature type="transmembrane region" description="Helical" evidence="1">
    <location>
        <begin position="28"/>
        <end position="50"/>
    </location>
</feature>
<evidence type="ECO:0000313" key="3">
    <source>
        <dbReference type="Proteomes" id="UP000760819"/>
    </source>
</evidence>
<dbReference type="EMBL" id="JAGQLI010000111">
    <property type="protein sequence ID" value="MCA9379211.1"/>
    <property type="molecule type" value="Genomic_DNA"/>
</dbReference>
<evidence type="ECO:0000256" key="1">
    <source>
        <dbReference type="SAM" id="Phobius"/>
    </source>
</evidence>
<accession>A0A955I676</accession>
<evidence type="ECO:0000313" key="2">
    <source>
        <dbReference type="EMBL" id="MCA9379211.1"/>
    </source>
</evidence>
<gene>
    <name evidence="2" type="ORF">KC640_02175</name>
</gene>
<keyword evidence="1" id="KW-1133">Transmembrane helix</keyword>
<protein>
    <submittedName>
        <fullName evidence="2">Uncharacterized protein</fullName>
    </submittedName>
</protein>
<name>A0A955I676_9BACT</name>
<reference evidence="2" key="1">
    <citation type="submission" date="2020-04" db="EMBL/GenBank/DDBJ databases">
        <authorList>
            <person name="Zhang T."/>
        </authorList>
    </citation>
    <scope>NUCLEOTIDE SEQUENCE</scope>
    <source>
        <strain evidence="2">HKST-UBA12</strain>
    </source>
</reference>
<dbReference type="Proteomes" id="UP000760819">
    <property type="component" value="Unassembled WGS sequence"/>
</dbReference>